<name>A0A8S3X0J0_PARAO</name>
<dbReference type="AlphaFoldDB" id="A0A8S3X0J0"/>
<gene>
    <name evidence="2" type="ORF">PAPOLLO_LOCUS11293</name>
</gene>
<keyword evidence="3" id="KW-1185">Reference proteome</keyword>
<evidence type="ECO:0000313" key="3">
    <source>
        <dbReference type="Proteomes" id="UP000691718"/>
    </source>
</evidence>
<feature type="compositionally biased region" description="Polar residues" evidence="1">
    <location>
        <begin position="78"/>
        <end position="93"/>
    </location>
</feature>
<proteinExistence type="predicted"/>
<sequence>MSEKLFNLMDRSRKSLWTCEKCIKRKNKPRTSTPIIKSHPHKVTTAPTTRKNSTNRRLVTVATGKNKTTVEQEPAISIKSSLSPTPSQNTSLCQHPSPMLPTNLELVSPGGTSMADVCTAGVSLHEVSPHQVPDCSIYVTQSPATKSLPDFTSDTSKSIIRKL</sequence>
<feature type="compositionally biased region" description="Polar residues" evidence="1">
    <location>
        <begin position="45"/>
        <end position="71"/>
    </location>
</feature>
<evidence type="ECO:0000313" key="2">
    <source>
        <dbReference type="EMBL" id="CAG4986692.1"/>
    </source>
</evidence>
<accession>A0A8S3X0J0</accession>
<dbReference type="EMBL" id="CAJQZP010000816">
    <property type="protein sequence ID" value="CAG4986692.1"/>
    <property type="molecule type" value="Genomic_DNA"/>
</dbReference>
<protein>
    <submittedName>
        <fullName evidence="2">(apollo) hypothetical protein</fullName>
    </submittedName>
</protein>
<comment type="caution">
    <text evidence="2">The sequence shown here is derived from an EMBL/GenBank/DDBJ whole genome shotgun (WGS) entry which is preliminary data.</text>
</comment>
<organism evidence="2 3">
    <name type="scientific">Parnassius apollo</name>
    <name type="common">Apollo butterfly</name>
    <name type="synonym">Papilio apollo</name>
    <dbReference type="NCBI Taxonomy" id="110799"/>
    <lineage>
        <taxon>Eukaryota</taxon>
        <taxon>Metazoa</taxon>
        <taxon>Ecdysozoa</taxon>
        <taxon>Arthropoda</taxon>
        <taxon>Hexapoda</taxon>
        <taxon>Insecta</taxon>
        <taxon>Pterygota</taxon>
        <taxon>Neoptera</taxon>
        <taxon>Endopterygota</taxon>
        <taxon>Lepidoptera</taxon>
        <taxon>Glossata</taxon>
        <taxon>Ditrysia</taxon>
        <taxon>Papilionoidea</taxon>
        <taxon>Papilionidae</taxon>
        <taxon>Parnassiinae</taxon>
        <taxon>Parnassini</taxon>
        <taxon>Parnassius</taxon>
        <taxon>Parnassius</taxon>
    </lineage>
</organism>
<feature type="region of interest" description="Disordered" evidence="1">
    <location>
        <begin position="30"/>
        <end position="93"/>
    </location>
</feature>
<dbReference type="Proteomes" id="UP000691718">
    <property type="component" value="Unassembled WGS sequence"/>
</dbReference>
<reference evidence="2" key="1">
    <citation type="submission" date="2021-04" db="EMBL/GenBank/DDBJ databases">
        <authorList>
            <person name="Tunstrom K."/>
        </authorList>
    </citation>
    <scope>NUCLEOTIDE SEQUENCE</scope>
</reference>
<evidence type="ECO:0000256" key="1">
    <source>
        <dbReference type="SAM" id="MobiDB-lite"/>
    </source>
</evidence>